<evidence type="ECO:0000256" key="11">
    <source>
        <dbReference type="SAM" id="Phobius"/>
    </source>
</evidence>
<feature type="compositionally biased region" description="Polar residues" evidence="10">
    <location>
        <begin position="1077"/>
        <end position="1091"/>
    </location>
</feature>
<feature type="compositionally biased region" description="Pro residues" evidence="10">
    <location>
        <begin position="1061"/>
        <end position="1071"/>
    </location>
</feature>
<gene>
    <name evidence="13" type="ORF">INT44_007318</name>
</gene>
<feature type="transmembrane region" description="Helical" evidence="11">
    <location>
        <begin position="370"/>
        <end position="397"/>
    </location>
</feature>
<feature type="region of interest" description="Disordered" evidence="10">
    <location>
        <begin position="991"/>
        <end position="1018"/>
    </location>
</feature>
<dbReference type="EC" id="2.4.1.16" evidence="2"/>
<comment type="caution">
    <text evidence="13">The sequence shown here is derived from an EMBL/GenBank/DDBJ whole genome shotgun (WGS) entry which is preliminary data.</text>
</comment>
<evidence type="ECO:0000256" key="10">
    <source>
        <dbReference type="SAM" id="MobiDB-lite"/>
    </source>
</evidence>
<keyword evidence="3" id="KW-1003">Cell membrane</keyword>
<feature type="compositionally biased region" description="Basic residues" evidence="10">
    <location>
        <begin position="947"/>
        <end position="958"/>
    </location>
</feature>
<evidence type="ECO:0000256" key="6">
    <source>
        <dbReference type="ARBA" id="ARBA00022692"/>
    </source>
</evidence>
<name>A0A8H7PM16_9FUNG</name>
<dbReference type="GO" id="GO:0030428">
    <property type="term" value="C:cell septum"/>
    <property type="evidence" value="ECO:0007669"/>
    <property type="project" value="TreeGrafter"/>
</dbReference>
<feature type="region of interest" description="Disordered" evidence="10">
    <location>
        <begin position="1039"/>
        <end position="1112"/>
    </location>
</feature>
<dbReference type="PANTHER" id="PTHR22914:SF41">
    <property type="entry name" value="CHITIN SYNTHASE 7"/>
    <property type="match status" value="1"/>
</dbReference>
<evidence type="ECO:0000256" key="3">
    <source>
        <dbReference type="ARBA" id="ARBA00022475"/>
    </source>
</evidence>
<feature type="domain" description="Chitin synthase 4-like" evidence="12">
    <location>
        <begin position="272"/>
        <end position="357"/>
    </location>
</feature>
<dbReference type="Pfam" id="PF03142">
    <property type="entry name" value="Chitin_synth_2"/>
    <property type="match status" value="1"/>
</dbReference>
<dbReference type="OrthoDB" id="370884at2759"/>
<evidence type="ECO:0000259" key="12">
    <source>
        <dbReference type="Pfam" id="PF22997"/>
    </source>
</evidence>
<organism evidence="13 14">
    <name type="scientific">Umbelopsis vinacea</name>
    <dbReference type="NCBI Taxonomy" id="44442"/>
    <lineage>
        <taxon>Eukaryota</taxon>
        <taxon>Fungi</taxon>
        <taxon>Fungi incertae sedis</taxon>
        <taxon>Mucoromycota</taxon>
        <taxon>Mucoromycotina</taxon>
        <taxon>Umbelopsidomycetes</taxon>
        <taxon>Umbelopsidales</taxon>
        <taxon>Umbelopsidaceae</taxon>
        <taxon>Umbelopsis</taxon>
    </lineage>
</organism>
<dbReference type="GO" id="GO:0004100">
    <property type="term" value="F:chitin synthase activity"/>
    <property type="evidence" value="ECO:0007669"/>
    <property type="project" value="UniProtKB-EC"/>
</dbReference>
<feature type="transmembrane region" description="Helical" evidence="11">
    <location>
        <begin position="132"/>
        <end position="156"/>
    </location>
</feature>
<keyword evidence="14" id="KW-1185">Reference proteome</keyword>
<keyword evidence="9" id="KW-0325">Glycoprotein</keyword>
<dbReference type="InterPro" id="IPR054295">
    <property type="entry name" value="CHS4-like_dom"/>
</dbReference>
<feature type="transmembrane region" description="Helical" evidence="11">
    <location>
        <begin position="874"/>
        <end position="896"/>
    </location>
</feature>
<keyword evidence="6 11" id="KW-0812">Transmembrane</keyword>
<dbReference type="Proteomes" id="UP000612746">
    <property type="component" value="Unassembled WGS sequence"/>
</dbReference>
<dbReference type="EMBL" id="JAEPRA010000013">
    <property type="protein sequence ID" value="KAG2176654.1"/>
    <property type="molecule type" value="Genomic_DNA"/>
</dbReference>
<feature type="transmembrane region" description="Helical" evidence="11">
    <location>
        <begin position="818"/>
        <end position="839"/>
    </location>
</feature>
<dbReference type="InterPro" id="IPR029044">
    <property type="entry name" value="Nucleotide-diphossugar_trans"/>
</dbReference>
<comment type="subcellular location">
    <subcellularLocation>
        <location evidence="1">Cell membrane</location>
        <topology evidence="1">Multi-pass membrane protein</topology>
    </subcellularLocation>
</comment>
<keyword evidence="5" id="KW-0808">Transferase</keyword>
<dbReference type="SUPFAM" id="SSF53448">
    <property type="entry name" value="Nucleotide-diphospho-sugar transferases"/>
    <property type="match status" value="1"/>
</dbReference>
<dbReference type="PANTHER" id="PTHR22914">
    <property type="entry name" value="CHITIN SYNTHASE"/>
    <property type="match status" value="1"/>
</dbReference>
<dbReference type="AlphaFoldDB" id="A0A8H7PM16"/>
<feature type="region of interest" description="Disordered" evidence="10">
    <location>
        <begin position="947"/>
        <end position="979"/>
    </location>
</feature>
<protein>
    <recommendedName>
        <fullName evidence="2">chitin synthase</fullName>
        <ecNumber evidence="2">2.4.1.16</ecNumber>
    </recommendedName>
</protein>
<evidence type="ECO:0000256" key="9">
    <source>
        <dbReference type="ARBA" id="ARBA00023180"/>
    </source>
</evidence>
<reference evidence="13" key="1">
    <citation type="submission" date="2020-12" db="EMBL/GenBank/DDBJ databases">
        <title>Metabolic potential, ecology and presence of endohyphal bacteria is reflected in genomic diversity of Mucoromycotina.</title>
        <authorList>
            <person name="Muszewska A."/>
            <person name="Okrasinska A."/>
            <person name="Steczkiewicz K."/>
            <person name="Drgas O."/>
            <person name="Orlowska M."/>
            <person name="Perlinska-Lenart U."/>
            <person name="Aleksandrzak-Piekarczyk T."/>
            <person name="Szatraj K."/>
            <person name="Zielenkiewicz U."/>
            <person name="Pilsyk S."/>
            <person name="Malc E."/>
            <person name="Mieczkowski P."/>
            <person name="Kruszewska J.S."/>
            <person name="Biernat P."/>
            <person name="Pawlowska J."/>
        </authorList>
    </citation>
    <scope>NUCLEOTIDE SEQUENCE</scope>
    <source>
        <strain evidence="13">WA0000051536</strain>
    </source>
</reference>
<feature type="compositionally biased region" description="Low complexity" evidence="10">
    <location>
        <begin position="1042"/>
        <end position="1060"/>
    </location>
</feature>
<dbReference type="GO" id="GO:0006031">
    <property type="term" value="P:chitin biosynthetic process"/>
    <property type="evidence" value="ECO:0007669"/>
    <property type="project" value="TreeGrafter"/>
</dbReference>
<evidence type="ECO:0000256" key="8">
    <source>
        <dbReference type="ARBA" id="ARBA00023136"/>
    </source>
</evidence>
<evidence type="ECO:0000313" key="14">
    <source>
        <dbReference type="Proteomes" id="UP000612746"/>
    </source>
</evidence>
<accession>A0A8H7PM16</accession>
<evidence type="ECO:0000313" key="13">
    <source>
        <dbReference type="EMBL" id="KAG2176654.1"/>
    </source>
</evidence>
<keyword evidence="4" id="KW-0328">Glycosyltransferase</keyword>
<feature type="transmembrane region" description="Helical" evidence="11">
    <location>
        <begin position="846"/>
        <end position="868"/>
    </location>
</feature>
<dbReference type="CDD" id="cd04190">
    <property type="entry name" value="Chitin_synth_C"/>
    <property type="match status" value="1"/>
</dbReference>
<feature type="region of interest" description="Disordered" evidence="10">
    <location>
        <begin position="1"/>
        <end position="73"/>
    </location>
</feature>
<evidence type="ECO:0000256" key="7">
    <source>
        <dbReference type="ARBA" id="ARBA00022989"/>
    </source>
</evidence>
<dbReference type="GO" id="GO:0005886">
    <property type="term" value="C:plasma membrane"/>
    <property type="evidence" value="ECO:0007669"/>
    <property type="project" value="UniProtKB-SubCell"/>
</dbReference>
<keyword evidence="8 11" id="KW-0472">Membrane</keyword>
<evidence type="ECO:0000256" key="5">
    <source>
        <dbReference type="ARBA" id="ARBA00022679"/>
    </source>
</evidence>
<evidence type="ECO:0000256" key="1">
    <source>
        <dbReference type="ARBA" id="ARBA00004651"/>
    </source>
</evidence>
<evidence type="ECO:0000256" key="4">
    <source>
        <dbReference type="ARBA" id="ARBA00022676"/>
    </source>
</evidence>
<dbReference type="Pfam" id="PF22997">
    <property type="entry name" value="CHS4"/>
    <property type="match status" value="1"/>
</dbReference>
<evidence type="ECO:0000256" key="2">
    <source>
        <dbReference type="ARBA" id="ARBA00012543"/>
    </source>
</evidence>
<sequence>MPGAVTYSSAVGGGYPGDPNQYHPPNYGGGGGPPNPGMSRRPTLGRAPSRRIVPGHNSIARAGSNLQRGRTLIRPDRYQEPAPLLTGKQQSSSAFDPWVIISRIFTCWAFSPMLKAIGKTDKGMQQAWREKVTLCMIIAMMGGMVAFLTVGLSVVLCPPDQSNNQEHYAHYNDTATAGGLVGIEGWQFNVSQSKPTANANFYALAAVPGTDITFLFANHGNNIGACTNPGNANTAKFTAITFNPCSTNTCVLDAISAATFAKYGLANTTRQVGFDWTQLGTANLTNYFVIDGNVLNMDPYMKAHPQPIANDPLDTVIRSVLSTTFGEGGKDATKLFFRNDELKAATDCLVQKYYAGHIDKSTPGCFAASLILYFSLLIILSLVLSRFFMAMIFAWFYSRKLSKTPPPLKSSSSSLNLLPKNTMEMGNASNWTNRQDPDVQSKPVEIGNDLFTVLLITCYSEGLESIKGTIESLASTDYPDDRKLLFVIADGIITGSGETVSTPDICLSLMHLDNPADREALPMPYVAVAAGAKQFNCAKVYAGHYITKKHKVPMMLIVKCGNPDEQGKPKPGNRGKRDSQLILMNFFSRVTYNDRMTPLDYDIFRKIQRLMHVTPDYFELCLMVDADTKVYKSSMRLLINCMINDNLIMGLCGETKIANKRDSWVTAIQVYEYYISHHLAKGFESIFGGVTCLPGCFCMYRLKARKGDGDWVPIITKPEIVQEYSQNTVETLHQKNLLLLGEDRFLTTLMLRNFPHRKMVFTPQAVCKTVVPDEFNVLLSQRRRWINSTIHNLFELVLVRNLCGTFCFSMQFVVMMDLIGTLVLPVAIILTVILIISMARTHITSFVLAVPLILLIIVLFSPALLILITTKKWIYVVWMGVYLLALPIWNFVLPVYSFWHFDDFSWGETRKVTGEGKGDDHGKTDGVFDPSKVPMKRWEEHERARIRANKRQERKRRNQQNQPPLPSGFSHSVMPGEDESRARLLDNASELSMDTPDNLGSPVNYFDPSKEGSGKAGGYYPSYRPTANPNLPVPAAAGPWGASSYSSPMSSPRSPQSMGRPMPPPPSPGAPPMQHQRPLQLQQGFVPQGSPQMRPPGGYRPPPPRNGSNRPV</sequence>
<proteinExistence type="predicted"/>
<dbReference type="InterPro" id="IPR004835">
    <property type="entry name" value="Chitin_synth"/>
</dbReference>
<keyword evidence="7 11" id="KW-1133">Transmembrane helix</keyword>